<evidence type="ECO:0000256" key="7">
    <source>
        <dbReference type="ARBA" id="ARBA00047899"/>
    </source>
</evidence>
<organism evidence="11 12">
    <name type="scientific">Paragonimus westermani</name>
    <dbReference type="NCBI Taxonomy" id="34504"/>
    <lineage>
        <taxon>Eukaryota</taxon>
        <taxon>Metazoa</taxon>
        <taxon>Spiralia</taxon>
        <taxon>Lophotrochozoa</taxon>
        <taxon>Platyhelminthes</taxon>
        <taxon>Trematoda</taxon>
        <taxon>Digenea</taxon>
        <taxon>Plagiorchiida</taxon>
        <taxon>Troglotremata</taxon>
        <taxon>Troglotrematidae</taxon>
        <taxon>Paragonimus</taxon>
    </lineage>
</organism>
<feature type="compositionally biased region" description="Polar residues" evidence="9">
    <location>
        <begin position="65"/>
        <end position="97"/>
    </location>
</feature>
<keyword evidence="5" id="KW-0418">Kinase</keyword>
<dbReference type="GO" id="GO:0004674">
    <property type="term" value="F:protein serine/threonine kinase activity"/>
    <property type="evidence" value="ECO:0007669"/>
    <property type="project" value="UniProtKB-KW"/>
</dbReference>
<dbReference type="Gene3D" id="3.30.310.80">
    <property type="entry name" value="Kinase associated domain 1, KA1"/>
    <property type="match status" value="1"/>
</dbReference>
<comment type="catalytic activity">
    <reaction evidence="7">
        <text>L-threonyl-[protein] + ATP = O-phospho-L-threonyl-[protein] + ADP + H(+)</text>
        <dbReference type="Rhea" id="RHEA:46608"/>
        <dbReference type="Rhea" id="RHEA-COMP:11060"/>
        <dbReference type="Rhea" id="RHEA-COMP:11605"/>
        <dbReference type="ChEBI" id="CHEBI:15378"/>
        <dbReference type="ChEBI" id="CHEBI:30013"/>
        <dbReference type="ChEBI" id="CHEBI:30616"/>
        <dbReference type="ChEBI" id="CHEBI:61977"/>
        <dbReference type="ChEBI" id="CHEBI:456216"/>
        <dbReference type="EC" id="2.7.11.1"/>
    </reaction>
</comment>
<evidence type="ECO:0000259" key="10">
    <source>
        <dbReference type="PROSITE" id="PS50032"/>
    </source>
</evidence>
<feature type="compositionally biased region" description="Low complexity" evidence="9">
    <location>
        <begin position="118"/>
        <end position="130"/>
    </location>
</feature>
<dbReference type="Pfam" id="PF02149">
    <property type="entry name" value="KA1"/>
    <property type="match status" value="1"/>
</dbReference>
<proteinExistence type="predicted"/>
<comment type="caution">
    <text evidence="11">The sequence shown here is derived from an EMBL/GenBank/DDBJ whole genome shotgun (WGS) entry which is preliminary data.</text>
</comment>
<accession>A0A5J4NGA0</accession>
<keyword evidence="6" id="KW-0067">ATP-binding</keyword>
<evidence type="ECO:0000313" key="11">
    <source>
        <dbReference type="EMBL" id="KAA3674701.1"/>
    </source>
</evidence>
<gene>
    <name evidence="11" type="ORF">DEA37_0011825</name>
</gene>
<feature type="compositionally biased region" description="Low complexity" evidence="9">
    <location>
        <begin position="169"/>
        <end position="183"/>
    </location>
</feature>
<reference evidence="11 12" key="1">
    <citation type="journal article" date="2019" name="Gigascience">
        <title>Whole-genome sequence of the oriental lung fluke Paragonimus westermani.</title>
        <authorList>
            <person name="Oey H."/>
            <person name="Zakrzewski M."/>
            <person name="Narain K."/>
            <person name="Devi K.R."/>
            <person name="Agatsuma T."/>
            <person name="Nawaratna S."/>
            <person name="Gobert G.N."/>
            <person name="Jones M.K."/>
            <person name="Ragan M.A."/>
            <person name="McManus D.P."/>
            <person name="Krause L."/>
        </authorList>
    </citation>
    <scope>NUCLEOTIDE SEQUENCE [LARGE SCALE GENOMIC DNA]</scope>
    <source>
        <strain evidence="11 12">IND2009</strain>
    </source>
</reference>
<keyword evidence="3" id="KW-0808">Transferase</keyword>
<evidence type="ECO:0000313" key="12">
    <source>
        <dbReference type="Proteomes" id="UP000324629"/>
    </source>
</evidence>
<dbReference type="SUPFAM" id="SSF103243">
    <property type="entry name" value="KA1-like"/>
    <property type="match status" value="1"/>
</dbReference>
<feature type="region of interest" description="Disordered" evidence="9">
    <location>
        <begin position="54"/>
        <end position="202"/>
    </location>
</feature>
<protein>
    <recommendedName>
        <fullName evidence="1">non-specific serine/threonine protein kinase</fullName>
        <ecNumber evidence="1">2.7.11.1</ecNumber>
    </recommendedName>
</protein>
<evidence type="ECO:0000256" key="6">
    <source>
        <dbReference type="ARBA" id="ARBA00022840"/>
    </source>
</evidence>
<dbReference type="AlphaFoldDB" id="A0A5J4NGA0"/>
<dbReference type="PROSITE" id="PS50032">
    <property type="entry name" value="KA1"/>
    <property type="match status" value="1"/>
</dbReference>
<evidence type="ECO:0000256" key="5">
    <source>
        <dbReference type="ARBA" id="ARBA00022777"/>
    </source>
</evidence>
<evidence type="ECO:0000256" key="9">
    <source>
        <dbReference type="SAM" id="MobiDB-lite"/>
    </source>
</evidence>
<dbReference type="CDD" id="cd12121">
    <property type="entry name" value="MARK_C_like"/>
    <property type="match status" value="1"/>
</dbReference>
<evidence type="ECO:0000256" key="2">
    <source>
        <dbReference type="ARBA" id="ARBA00022527"/>
    </source>
</evidence>
<dbReference type="EMBL" id="QNGE01002972">
    <property type="protein sequence ID" value="KAA3674701.1"/>
    <property type="molecule type" value="Genomic_DNA"/>
</dbReference>
<dbReference type="GO" id="GO:0005524">
    <property type="term" value="F:ATP binding"/>
    <property type="evidence" value="ECO:0007669"/>
    <property type="project" value="UniProtKB-KW"/>
</dbReference>
<comment type="catalytic activity">
    <reaction evidence="8">
        <text>L-seryl-[protein] + ATP = O-phospho-L-seryl-[protein] + ADP + H(+)</text>
        <dbReference type="Rhea" id="RHEA:17989"/>
        <dbReference type="Rhea" id="RHEA-COMP:9863"/>
        <dbReference type="Rhea" id="RHEA-COMP:11604"/>
        <dbReference type="ChEBI" id="CHEBI:15378"/>
        <dbReference type="ChEBI" id="CHEBI:29999"/>
        <dbReference type="ChEBI" id="CHEBI:30616"/>
        <dbReference type="ChEBI" id="CHEBI:83421"/>
        <dbReference type="ChEBI" id="CHEBI:456216"/>
        <dbReference type="EC" id="2.7.11.1"/>
    </reaction>
</comment>
<keyword evidence="2" id="KW-0723">Serine/threonine-protein kinase</keyword>
<feature type="domain" description="KA1" evidence="10">
    <location>
        <begin position="442"/>
        <end position="491"/>
    </location>
</feature>
<evidence type="ECO:0000256" key="3">
    <source>
        <dbReference type="ARBA" id="ARBA00022679"/>
    </source>
</evidence>
<evidence type="ECO:0000256" key="1">
    <source>
        <dbReference type="ARBA" id="ARBA00012513"/>
    </source>
</evidence>
<dbReference type="InterPro" id="IPR001772">
    <property type="entry name" value="KA1_dom"/>
</dbReference>
<evidence type="ECO:0000256" key="4">
    <source>
        <dbReference type="ARBA" id="ARBA00022741"/>
    </source>
</evidence>
<keyword evidence="12" id="KW-1185">Reference proteome</keyword>
<name>A0A5J4NGA0_9TREM</name>
<feature type="compositionally biased region" description="Polar residues" evidence="9">
    <location>
        <begin position="131"/>
        <end position="147"/>
    </location>
</feature>
<evidence type="ECO:0000256" key="8">
    <source>
        <dbReference type="ARBA" id="ARBA00048679"/>
    </source>
</evidence>
<keyword evidence="4" id="KW-0547">Nucleotide-binding</keyword>
<dbReference type="EC" id="2.7.11.1" evidence="1"/>
<sequence length="491" mass="53343">MIVPSIGTSLPLVDWSFCVRCFLAESHATSLLDLYCRNVITAAPVPIVSSKKTHVATSHPKRSSPIPQTVAVSMSTTRPYNTDSSATNSVNRDSASVQVVAALPATEQSVKSSKKKSSQSSKSSTSQHQSIRSPLNTSPTEVSSRSSKTSEKHKERKAVHSSVDSNVQSDVKSVTSSSTSSGSYCESQDQRKSGSSVKDGLLTLEPPETVDLVKHSARNSGQAIDGSLKENNTQVSTPVRQCDLGTSNIHPSNPDVWSGESEKHALALTTNPNHLKVLHTVHGNEAKVLREEALRIQNGTSARVMHSGAVDAMNFTVDGTHTNTWTRGVFKTLGGLFTPNKPHDQRTHVAVNATGVLTGPREVRFPWSVHTTSTKSAEDVLKNIVLALELTPGCRYAYDQHLPFLLRCSWAADRGPLRSHTTIAPVSPTTESASLSPILHHSGLRDDPVHWEMEVCQLPRLHLRGVRLKRIRGSTLQFRPIADLVMKSLHL</sequence>
<dbReference type="Proteomes" id="UP000324629">
    <property type="component" value="Unassembled WGS sequence"/>
</dbReference>
<dbReference type="InterPro" id="IPR028375">
    <property type="entry name" value="KA1/Ssp2_C"/>
</dbReference>